<evidence type="ECO:0000256" key="7">
    <source>
        <dbReference type="ARBA" id="ARBA00023170"/>
    </source>
</evidence>
<evidence type="ECO:0000313" key="12">
    <source>
        <dbReference type="Proteomes" id="UP000324222"/>
    </source>
</evidence>
<feature type="domain" description="G-protein coupled receptors family 1 profile" evidence="10">
    <location>
        <begin position="15"/>
        <end position="80"/>
    </location>
</feature>
<gene>
    <name evidence="11" type="primary">Nmur1_0</name>
    <name evidence="11" type="ORF">E2C01_090261</name>
</gene>
<protein>
    <submittedName>
        <fullName evidence="11">Neuromedin-U receptor 1</fullName>
    </submittedName>
</protein>
<accession>A0A5B7JLC8</accession>
<proteinExistence type="inferred from homology"/>
<dbReference type="Proteomes" id="UP000324222">
    <property type="component" value="Unassembled WGS sequence"/>
</dbReference>
<evidence type="ECO:0000256" key="3">
    <source>
        <dbReference type="ARBA" id="ARBA00022692"/>
    </source>
</evidence>
<dbReference type="PROSITE" id="PS50262">
    <property type="entry name" value="G_PROTEIN_RECEP_F1_2"/>
    <property type="match status" value="1"/>
</dbReference>
<organism evidence="11 12">
    <name type="scientific">Portunus trituberculatus</name>
    <name type="common">Swimming crab</name>
    <name type="synonym">Neptunus trituberculatus</name>
    <dbReference type="NCBI Taxonomy" id="210409"/>
    <lineage>
        <taxon>Eukaryota</taxon>
        <taxon>Metazoa</taxon>
        <taxon>Ecdysozoa</taxon>
        <taxon>Arthropoda</taxon>
        <taxon>Crustacea</taxon>
        <taxon>Multicrustacea</taxon>
        <taxon>Malacostraca</taxon>
        <taxon>Eumalacostraca</taxon>
        <taxon>Eucarida</taxon>
        <taxon>Decapoda</taxon>
        <taxon>Pleocyemata</taxon>
        <taxon>Brachyura</taxon>
        <taxon>Eubrachyura</taxon>
        <taxon>Portunoidea</taxon>
        <taxon>Portunidae</taxon>
        <taxon>Portuninae</taxon>
        <taxon>Portunus</taxon>
    </lineage>
</organism>
<keyword evidence="6 9" id="KW-0472">Membrane</keyword>
<evidence type="ECO:0000256" key="9">
    <source>
        <dbReference type="SAM" id="Phobius"/>
    </source>
</evidence>
<dbReference type="PANTHER" id="PTHR24243:SF208">
    <property type="entry name" value="PYROKININ-1 RECEPTOR"/>
    <property type="match status" value="1"/>
</dbReference>
<comment type="subcellular location">
    <subcellularLocation>
        <location evidence="1">Membrane</location>
        <topology evidence="1">Multi-pass membrane protein</topology>
    </subcellularLocation>
</comment>
<feature type="transmembrane region" description="Helical" evidence="9">
    <location>
        <begin position="6"/>
        <end position="24"/>
    </location>
</feature>
<comment type="similarity">
    <text evidence="2">Belongs to the G-protein coupled receptor 1 family.</text>
</comment>
<keyword evidence="5" id="KW-0297">G-protein coupled receptor</keyword>
<dbReference type="OrthoDB" id="5962705at2759"/>
<evidence type="ECO:0000259" key="10">
    <source>
        <dbReference type="PROSITE" id="PS50262"/>
    </source>
</evidence>
<dbReference type="EMBL" id="VSRR010100909">
    <property type="protein sequence ID" value="MPC95066.1"/>
    <property type="molecule type" value="Genomic_DNA"/>
</dbReference>
<dbReference type="SUPFAM" id="SSF81321">
    <property type="entry name" value="Family A G protein-coupled receptor-like"/>
    <property type="match status" value="1"/>
</dbReference>
<evidence type="ECO:0000313" key="11">
    <source>
        <dbReference type="EMBL" id="MPC95066.1"/>
    </source>
</evidence>
<evidence type="ECO:0000256" key="6">
    <source>
        <dbReference type="ARBA" id="ARBA00023136"/>
    </source>
</evidence>
<dbReference type="Pfam" id="PF00001">
    <property type="entry name" value="7tm_1"/>
    <property type="match status" value="1"/>
</dbReference>
<keyword evidence="8" id="KW-0807">Transducer</keyword>
<feature type="transmembrane region" description="Helical" evidence="9">
    <location>
        <begin position="36"/>
        <end position="59"/>
    </location>
</feature>
<evidence type="ECO:0000256" key="1">
    <source>
        <dbReference type="ARBA" id="ARBA00004141"/>
    </source>
</evidence>
<dbReference type="InterPro" id="IPR017452">
    <property type="entry name" value="GPCR_Rhodpsn_7TM"/>
</dbReference>
<dbReference type="InterPro" id="IPR000276">
    <property type="entry name" value="GPCR_Rhodpsn"/>
</dbReference>
<reference evidence="11 12" key="1">
    <citation type="submission" date="2019-05" db="EMBL/GenBank/DDBJ databases">
        <title>Another draft genome of Portunus trituberculatus and its Hox gene families provides insights of decapod evolution.</title>
        <authorList>
            <person name="Jeong J.-H."/>
            <person name="Song I."/>
            <person name="Kim S."/>
            <person name="Choi T."/>
            <person name="Kim D."/>
            <person name="Ryu S."/>
            <person name="Kim W."/>
        </authorList>
    </citation>
    <scope>NUCLEOTIDE SEQUENCE [LARGE SCALE GENOMIC DNA]</scope>
    <source>
        <tissue evidence="11">Muscle</tissue>
    </source>
</reference>
<keyword evidence="7 11" id="KW-0675">Receptor</keyword>
<evidence type="ECO:0000256" key="5">
    <source>
        <dbReference type="ARBA" id="ARBA00023040"/>
    </source>
</evidence>
<keyword evidence="3 9" id="KW-0812">Transmembrane</keyword>
<comment type="caution">
    <text evidence="11">The sequence shown here is derived from an EMBL/GenBank/DDBJ whole genome shotgun (WGS) entry which is preliminary data.</text>
</comment>
<name>A0A5B7JLC8_PORTR</name>
<dbReference type="Gene3D" id="1.20.1070.10">
    <property type="entry name" value="Rhodopsin 7-helix transmembrane proteins"/>
    <property type="match status" value="1"/>
</dbReference>
<keyword evidence="12" id="KW-1185">Reference proteome</keyword>
<evidence type="ECO:0000256" key="4">
    <source>
        <dbReference type="ARBA" id="ARBA00022989"/>
    </source>
</evidence>
<sequence>MTAMYCVIAVGGAIGNVLTCLVVAKNRTMRTSTNYYLVNLAVADLLTLFLGILELFVALDLISVLLASNPVAQSIPCLRT</sequence>
<dbReference type="GO" id="GO:0004930">
    <property type="term" value="F:G protein-coupled receptor activity"/>
    <property type="evidence" value="ECO:0007669"/>
    <property type="project" value="UniProtKB-KW"/>
</dbReference>
<keyword evidence="4 9" id="KW-1133">Transmembrane helix</keyword>
<evidence type="ECO:0000256" key="2">
    <source>
        <dbReference type="ARBA" id="ARBA00010663"/>
    </source>
</evidence>
<dbReference type="GO" id="GO:0005886">
    <property type="term" value="C:plasma membrane"/>
    <property type="evidence" value="ECO:0007669"/>
    <property type="project" value="TreeGrafter"/>
</dbReference>
<evidence type="ECO:0000256" key="8">
    <source>
        <dbReference type="ARBA" id="ARBA00023224"/>
    </source>
</evidence>
<dbReference type="AlphaFoldDB" id="A0A5B7JLC8"/>
<dbReference type="PANTHER" id="PTHR24243">
    <property type="entry name" value="G-PROTEIN COUPLED RECEPTOR"/>
    <property type="match status" value="1"/>
</dbReference>